<sequence>MQPAAHPSTTTTTATTTTTTTIITTTKKKQPPADLLALTKTLTKRNRLPRLQANHVSGGRRAGERKPQQPINAQSWEAPKKPHTTAKPRRAANTANTTRHKKVPSEY</sequence>
<dbReference type="EMBL" id="VSRR010093904">
    <property type="protein sequence ID" value="MPC93176.1"/>
    <property type="molecule type" value="Genomic_DNA"/>
</dbReference>
<accession>A0A5B7JG82</accession>
<feature type="compositionally biased region" description="Low complexity" evidence="1">
    <location>
        <begin position="9"/>
        <end position="25"/>
    </location>
</feature>
<keyword evidence="3" id="KW-1185">Reference proteome</keyword>
<feature type="region of interest" description="Disordered" evidence="1">
    <location>
        <begin position="1"/>
        <end position="107"/>
    </location>
</feature>
<dbReference type="Proteomes" id="UP000324222">
    <property type="component" value="Unassembled WGS sequence"/>
</dbReference>
<evidence type="ECO:0000313" key="3">
    <source>
        <dbReference type="Proteomes" id="UP000324222"/>
    </source>
</evidence>
<evidence type="ECO:0000313" key="2">
    <source>
        <dbReference type="EMBL" id="MPC93176.1"/>
    </source>
</evidence>
<reference evidence="2 3" key="1">
    <citation type="submission" date="2019-05" db="EMBL/GenBank/DDBJ databases">
        <title>Another draft genome of Portunus trituberculatus and its Hox gene families provides insights of decapod evolution.</title>
        <authorList>
            <person name="Jeong J.-H."/>
            <person name="Song I."/>
            <person name="Kim S."/>
            <person name="Choi T."/>
            <person name="Kim D."/>
            <person name="Ryu S."/>
            <person name="Kim W."/>
        </authorList>
    </citation>
    <scope>NUCLEOTIDE SEQUENCE [LARGE SCALE GENOMIC DNA]</scope>
    <source>
        <tissue evidence="2">Muscle</tissue>
    </source>
</reference>
<evidence type="ECO:0000256" key="1">
    <source>
        <dbReference type="SAM" id="MobiDB-lite"/>
    </source>
</evidence>
<organism evidence="2 3">
    <name type="scientific">Portunus trituberculatus</name>
    <name type="common">Swimming crab</name>
    <name type="synonym">Neptunus trituberculatus</name>
    <dbReference type="NCBI Taxonomy" id="210409"/>
    <lineage>
        <taxon>Eukaryota</taxon>
        <taxon>Metazoa</taxon>
        <taxon>Ecdysozoa</taxon>
        <taxon>Arthropoda</taxon>
        <taxon>Crustacea</taxon>
        <taxon>Multicrustacea</taxon>
        <taxon>Malacostraca</taxon>
        <taxon>Eumalacostraca</taxon>
        <taxon>Eucarida</taxon>
        <taxon>Decapoda</taxon>
        <taxon>Pleocyemata</taxon>
        <taxon>Brachyura</taxon>
        <taxon>Eubrachyura</taxon>
        <taxon>Portunoidea</taxon>
        <taxon>Portunidae</taxon>
        <taxon>Portuninae</taxon>
        <taxon>Portunus</taxon>
    </lineage>
</organism>
<feature type="compositionally biased region" description="Low complexity" evidence="1">
    <location>
        <begin position="32"/>
        <end position="41"/>
    </location>
</feature>
<name>A0A5B7JG82_PORTR</name>
<protein>
    <submittedName>
        <fullName evidence="2">Uncharacterized protein</fullName>
    </submittedName>
</protein>
<proteinExistence type="predicted"/>
<comment type="caution">
    <text evidence="2">The sequence shown here is derived from an EMBL/GenBank/DDBJ whole genome shotgun (WGS) entry which is preliminary data.</text>
</comment>
<dbReference type="AlphaFoldDB" id="A0A5B7JG82"/>
<gene>
    <name evidence="2" type="ORF">E2C01_088298</name>
</gene>
<feature type="compositionally biased region" description="Basic residues" evidence="1">
    <location>
        <begin position="98"/>
        <end position="107"/>
    </location>
</feature>
<feature type="compositionally biased region" description="Basic residues" evidence="1">
    <location>
        <begin position="81"/>
        <end position="90"/>
    </location>
</feature>